<sequence>MSGYPSHQVISPPGLSPYLVGEYKLESITGVPNDDEVIRIHAVLRVANKLVDVQGMSDPSLLSHISEHLFDVQMAKYIQRCAQTGPSPHESVAVSRSTERTNEVTDAQINNLGTGSNHAESYGSVQTTSDITIHDAIARSIQLAERSNQLIERSNQIVDRLTEVVERCSQPAERSNDPAEKFSELVGRLNEHLERSNHIAEASTKLVENLGGVLRNINRVLVRIQHAIVRSHRGNTLCAIDCLTNEKGEASTRDNWTSFSWLSKTYPNNSTKVSVIINGGTQFGHVYGEAVAHFLRFHGIGNEYFKDGSSLTLVAEKEGDARARLGSYLTSCLG</sequence>
<gene>
    <name evidence="1" type="ORF">RDB_LOCUS127610</name>
</gene>
<evidence type="ECO:0000313" key="1">
    <source>
        <dbReference type="EMBL" id="CAE6439904.1"/>
    </source>
</evidence>
<dbReference type="EMBL" id="CAJMWS010000384">
    <property type="protein sequence ID" value="CAE6439904.1"/>
    <property type="molecule type" value="Genomic_DNA"/>
</dbReference>
<protein>
    <submittedName>
        <fullName evidence="1">Uncharacterized protein</fullName>
    </submittedName>
</protein>
<comment type="caution">
    <text evidence="1">The sequence shown here is derived from an EMBL/GenBank/DDBJ whole genome shotgun (WGS) entry which is preliminary data.</text>
</comment>
<dbReference type="AlphaFoldDB" id="A0A8H2Y174"/>
<proteinExistence type="predicted"/>
<evidence type="ECO:0000313" key="2">
    <source>
        <dbReference type="Proteomes" id="UP000663846"/>
    </source>
</evidence>
<reference evidence="1" key="1">
    <citation type="submission" date="2021-01" db="EMBL/GenBank/DDBJ databases">
        <authorList>
            <person name="Kaushik A."/>
        </authorList>
    </citation>
    <scope>NUCLEOTIDE SEQUENCE</scope>
    <source>
        <strain evidence="1">AG1-1C</strain>
    </source>
</reference>
<name>A0A8H2Y174_9AGAM</name>
<dbReference type="SUPFAM" id="SSF58104">
    <property type="entry name" value="Methyl-accepting chemotaxis protein (MCP) signaling domain"/>
    <property type="match status" value="1"/>
</dbReference>
<accession>A0A8H2Y174</accession>
<organism evidence="1 2">
    <name type="scientific">Rhizoctonia solani</name>
    <dbReference type="NCBI Taxonomy" id="456999"/>
    <lineage>
        <taxon>Eukaryota</taxon>
        <taxon>Fungi</taxon>
        <taxon>Dikarya</taxon>
        <taxon>Basidiomycota</taxon>
        <taxon>Agaricomycotina</taxon>
        <taxon>Agaricomycetes</taxon>
        <taxon>Cantharellales</taxon>
        <taxon>Ceratobasidiaceae</taxon>
        <taxon>Rhizoctonia</taxon>
    </lineage>
</organism>
<dbReference type="Proteomes" id="UP000663846">
    <property type="component" value="Unassembled WGS sequence"/>
</dbReference>